<proteinExistence type="predicted"/>
<organism evidence="1 2">
    <name type="scientific">Streptomyces longwoodensis</name>
    <dbReference type="NCBI Taxonomy" id="68231"/>
    <lineage>
        <taxon>Bacteria</taxon>
        <taxon>Bacillati</taxon>
        <taxon>Actinomycetota</taxon>
        <taxon>Actinomycetes</taxon>
        <taxon>Kitasatosporales</taxon>
        <taxon>Streptomycetaceae</taxon>
        <taxon>Streptomyces</taxon>
    </lineage>
</organism>
<accession>A0A117QLF3</accession>
<dbReference type="STRING" id="68231.AQJ30_27615"/>
<dbReference type="Proteomes" id="UP000053271">
    <property type="component" value="Unassembled WGS sequence"/>
</dbReference>
<protein>
    <submittedName>
        <fullName evidence="1">Uncharacterized protein</fullName>
    </submittedName>
</protein>
<sequence length="263" mass="27361">MPRQIDQLPPDATTLARKVRALEEAVRELRAARRLSSATLGLVQTAPDGDRVALDQRSKSLKVYGPDGETVLAELGPTSDGGGGLWTRGNQPIPFASTLSSGELAFRPVQNGVVQVPGKVYYDTEGYQYSDLTLTSGAVSATDHRALLILESLYAGQTPYVYVQGENSTQCNLDVLGVVTAQNIAYGQVTITPSAANTPTSANISGLGLKGSAFYGVATAATSAVGTSVTGVGVTGVSANGLNVWLTRSSTTATTVYWIVMGS</sequence>
<dbReference type="EMBL" id="LMWS01000035">
    <property type="protein sequence ID" value="KUN34839.1"/>
    <property type="molecule type" value="Genomic_DNA"/>
</dbReference>
<dbReference type="GeneID" id="91428344"/>
<comment type="caution">
    <text evidence="1">The sequence shown here is derived from an EMBL/GenBank/DDBJ whole genome shotgun (WGS) entry which is preliminary data.</text>
</comment>
<evidence type="ECO:0000313" key="2">
    <source>
        <dbReference type="Proteomes" id="UP000053271"/>
    </source>
</evidence>
<keyword evidence="2" id="KW-1185">Reference proteome</keyword>
<reference evidence="1 2" key="1">
    <citation type="submission" date="2015-10" db="EMBL/GenBank/DDBJ databases">
        <title>Draft genome sequence of Streptomyces longwoodensis DSM 41677, type strain for the species Streptomyces longwoodensis.</title>
        <authorList>
            <person name="Ruckert C."/>
            <person name="Winkler A."/>
            <person name="Kalinowski J."/>
            <person name="Kampfer P."/>
            <person name="Glaeser S."/>
        </authorList>
    </citation>
    <scope>NUCLEOTIDE SEQUENCE [LARGE SCALE GENOMIC DNA]</scope>
    <source>
        <strain evidence="1 2">DSM 41677</strain>
    </source>
</reference>
<name>A0A117QLF3_9ACTN</name>
<dbReference type="RefSeq" id="WP_067239401.1">
    <property type="nucleotide sequence ID" value="NZ_KQ948560.1"/>
</dbReference>
<dbReference type="AlphaFoldDB" id="A0A117QLF3"/>
<evidence type="ECO:0000313" key="1">
    <source>
        <dbReference type="EMBL" id="KUN34839.1"/>
    </source>
</evidence>
<gene>
    <name evidence="1" type="ORF">AQJ30_27615</name>
</gene>